<name>A0A838BAM3_9HYPH</name>
<dbReference type="AlphaFoldDB" id="A0A838BAM3"/>
<proteinExistence type="predicted"/>
<sequence>MTIASQAEEIPSLEVEDSKTNFLSPLLSDVTELAAEYRRRRNASALKSVHPADVPAEEAKGWAVQRAGKRATRLKRDKGHDKRLEDRVWCLLYSMGYRSLNGDSFKITFTRGDDSVGKKQIDVYAEDSETALVIECKSRSERGRRSLQKDIQETISLQQYFRDSISRHSKGKAKPKIIWVYVTNNILWSTQDIERADAHDVKIITENELQYFETFVKHMGPAGRYQILGEFLKGQKVPGLSDVKLPAIRGKIGGELFYSFVTTPRNLLKIAFINHQALNHPDGRPAYQRMISSGRIKEIGAFIQKGGFFPTNILVNFSDAPRFDQISNAENTDPNVKFGWITLPSKYRSAWIIDGQHRLYGFSHLDDEYLDQSLFVLAFEKMAVQKEADLFITINHKQKSVPKSLLVSLLADIRMGDSDPSTALSALGSAVVRMLNTDKTSPLARRFAIHGVPPEPNQNLTISEAVNGLRRSALIGKLAGKTLAPGMLSGATDEDTIKRASSVLSAYFEEVRVANPSRWEAGRDAYIAVNPGIRAHLSVISEVALYLSHKKSLDFPMMKPEDFADKIKEFCKPVFNFIKKASDDEVRTRFARRFGEGGVKEYTYHLMQILTETHSDFGSEEFQRWVEQSTSEKIDEVNQFLMKLAERLTNYVIDTLKKVHGTHRLASDEQAFWEIGVDSERIRRNAFEAQQRDKARRKPKEAYLNIVDLAEIVKQQNNWDHFEHVFKNPLPSERSGQKYYISWINTFNELRNIAAHKNQLKTYTGEDLEFVEWLRTEVHPKVQA</sequence>
<dbReference type="NCBIfam" id="TIGR03187">
    <property type="entry name" value="DGQHR"/>
    <property type="match status" value="1"/>
</dbReference>
<evidence type="ECO:0000313" key="2">
    <source>
        <dbReference type="Proteomes" id="UP000558284"/>
    </source>
</evidence>
<protein>
    <submittedName>
        <fullName evidence="1">DGQHR domain-containing protein</fullName>
    </submittedName>
</protein>
<organism evidence="1 2">
    <name type="scientific">Mesorhizobium neociceri</name>
    <dbReference type="NCBI Taxonomy" id="1307853"/>
    <lineage>
        <taxon>Bacteria</taxon>
        <taxon>Pseudomonadati</taxon>
        <taxon>Pseudomonadota</taxon>
        <taxon>Alphaproteobacteria</taxon>
        <taxon>Hyphomicrobiales</taxon>
        <taxon>Phyllobacteriaceae</taxon>
        <taxon>Mesorhizobium</taxon>
    </lineage>
</organism>
<reference evidence="1 2" key="1">
    <citation type="submission" date="2020-07" db="EMBL/GenBank/DDBJ databases">
        <title>Definition of the novel symbiovar canariense within Mesorhizobium novociceri, a new species of genus Mesorhizobium nodulating Cicer canariense in the Caldera de Taburiente National Park (La Palma, Canary Islands).</title>
        <authorList>
            <person name="Leon-Barrios M."/>
            <person name="Perez-Yepez J."/>
            <person name="Flores-Felix J.D."/>
            <person name="Ramirez-Baena M.H."/>
            <person name="Pulido-Suarez L."/>
            <person name="Igual J.M."/>
            <person name="Velazquez E."/>
            <person name="Peix A."/>
        </authorList>
    </citation>
    <scope>NUCLEOTIDE SEQUENCE [LARGE SCALE GENOMIC DNA]</scope>
    <source>
        <strain evidence="1 2">CCANP35</strain>
    </source>
</reference>
<dbReference type="EMBL" id="JACDTY010000013">
    <property type="protein sequence ID" value="MBA1143293.1"/>
    <property type="molecule type" value="Genomic_DNA"/>
</dbReference>
<comment type="caution">
    <text evidence="1">The sequence shown here is derived from an EMBL/GenBank/DDBJ whole genome shotgun (WGS) entry which is preliminary data.</text>
</comment>
<gene>
    <name evidence="1" type="ORF">H0241_24030</name>
</gene>
<evidence type="ECO:0000313" key="1">
    <source>
        <dbReference type="EMBL" id="MBA1143293.1"/>
    </source>
</evidence>
<accession>A0A838BAM3</accession>
<dbReference type="InterPro" id="IPR011335">
    <property type="entry name" value="Restrct_endonuc-II-like"/>
</dbReference>
<dbReference type="CDD" id="cd16413">
    <property type="entry name" value="DGQHR_domain"/>
    <property type="match status" value="1"/>
</dbReference>
<dbReference type="InterPro" id="IPR017601">
    <property type="entry name" value="DGQHR-contain_dom"/>
</dbReference>
<keyword evidence="2" id="KW-1185">Reference proteome</keyword>
<dbReference type="SUPFAM" id="SSF52980">
    <property type="entry name" value="Restriction endonuclease-like"/>
    <property type="match status" value="1"/>
</dbReference>
<dbReference type="RefSeq" id="WP_181060312.1">
    <property type="nucleotide sequence ID" value="NZ_JACDTY010000013.1"/>
</dbReference>
<dbReference type="Proteomes" id="UP000558284">
    <property type="component" value="Unassembled WGS sequence"/>
</dbReference>